<reference evidence="5" key="4">
    <citation type="journal article" date="2022" name="3 Biotech.">
        <title>Isomaltooligosaccharides utilization and genomic characterization of human infant anti-inflammatory Bifidobacterium longum and Bifidobacterium breve strains.</title>
        <authorList>
            <person name="Sharma S."/>
            <person name="Singh S."/>
            <person name="Chaudhary V."/>
            <person name="Mantri S."/>
            <person name="Chander A."/>
            <person name="Maurya R."/>
            <person name="Rajarammohan S."/>
            <person name="Singh R.P."/>
            <person name="Rishi P."/>
            <person name="Bishnoi M."/>
            <person name="Bhadada S.K."/>
            <person name="Kondepudi K.K."/>
        </authorList>
    </citation>
    <scope>NUCLEOTIDE SEQUENCE</scope>
    <source>
        <strain evidence="5">Bif11</strain>
    </source>
</reference>
<feature type="transmembrane region" description="Helical" evidence="1">
    <location>
        <begin position="21"/>
        <end position="44"/>
    </location>
</feature>
<keyword evidence="1" id="KW-0472">Membrane</keyword>
<evidence type="ECO:0000313" key="7">
    <source>
        <dbReference type="Proteomes" id="UP001198148"/>
    </source>
</evidence>
<evidence type="ECO:0000313" key="3">
    <source>
        <dbReference type="EMBL" id="AUE17717.1"/>
    </source>
</evidence>
<dbReference type="AlphaFoldDB" id="A0A0L0LV25"/>
<organism evidence="4 7">
    <name type="scientific">Bifidobacterium breve</name>
    <dbReference type="NCBI Taxonomy" id="1685"/>
    <lineage>
        <taxon>Bacteria</taxon>
        <taxon>Bacillati</taxon>
        <taxon>Actinomycetota</taxon>
        <taxon>Actinomycetes</taxon>
        <taxon>Bifidobacteriales</taxon>
        <taxon>Bifidobacteriaceae</taxon>
        <taxon>Bifidobacterium</taxon>
    </lineage>
</organism>
<keyword evidence="1" id="KW-1133">Transmembrane helix</keyword>
<dbReference type="Proteomes" id="UP001169990">
    <property type="component" value="Unassembled WGS sequence"/>
</dbReference>
<dbReference type="RefSeq" id="WP_003828001.1">
    <property type="nucleotide sequence ID" value="NZ_BCXL01000096.1"/>
</dbReference>
<dbReference type="Pfam" id="PF07811">
    <property type="entry name" value="TadE"/>
    <property type="match status" value="1"/>
</dbReference>
<reference evidence="3 6" key="1">
    <citation type="submission" date="2017-09" db="EMBL/GenBank/DDBJ databases">
        <title>Comparative genomics and methylome analysis of the gut commensal Bifidobacterium breve.</title>
        <authorList>
            <person name="Bottacini F."/>
            <person name="Morrissey R."/>
            <person name="Roberts R.J."/>
            <person name="James K."/>
            <person name="van Breen J."/>
            <person name="Egan M."/>
            <person name="Lambert J."/>
            <person name="van Limpt K."/>
            <person name="Stanton C."/>
            <person name="Knol J."/>
            <person name="O' Connell Motherway M."/>
            <person name="van Sinderen D."/>
        </authorList>
    </citation>
    <scope>NUCLEOTIDE SEQUENCE [LARGE SCALE GENOMIC DNA]</scope>
    <source>
        <strain evidence="3 6">DRBB29</strain>
    </source>
</reference>
<dbReference type="Proteomes" id="UP001198148">
    <property type="component" value="Unassembled WGS sequence"/>
</dbReference>
<sequence length="126" mass="13145">MNMRKGLSRWLARLPPVHNEGAATAEFAVVLPSVIAITGVLLTLTRVVAVSMDCQSAATASARELVVSDDESAAQQAAVNIVGSRVDVTVHQEGSLVRVAVECPVLPGPLNVTPTRVHGEAVAARQ</sequence>
<feature type="domain" description="TadE-like" evidence="2">
    <location>
        <begin position="21"/>
        <end position="63"/>
    </location>
</feature>
<dbReference type="EMBL" id="JAJBPF010000009">
    <property type="protein sequence ID" value="MCB5644693.1"/>
    <property type="molecule type" value="Genomic_DNA"/>
</dbReference>
<reference evidence="5" key="2">
    <citation type="submission" date="2018-05" db="EMBL/GenBank/DDBJ databases">
        <authorList>
            <person name="Kondepudi K.K."/>
            <person name="Singh S."/>
            <person name="Chaudhry V."/>
            <person name="Mantri S."/>
            <person name="Bhadada S."/>
            <person name="Bishnoi M."/>
            <person name="Kaur J."/>
            <person name="Sharma S."/>
            <person name="Bhatia R."/>
        </authorList>
    </citation>
    <scope>NUCLEOTIDE SEQUENCE</scope>
    <source>
        <strain evidence="5">Bif11</strain>
    </source>
</reference>
<gene>
    <name evidence="5" type="ORF">DC496_00500</name>
    <name evidence="3" type="ORF">DRBB29_0138</name>
    <name evidence="4" type="ORF">LIP63_04710</name>
</gene>
<evidence type="ECO:0000259" key="2">
    <source>
        <dbReference type="Pfam" id="PF07811"/>
    </source>
</evidence>
<protein>
    <submittedName>
        <fullName evidence="4">Pilus assembly protein</fullName>
    </submittedName>
    <submittedName>
        <fullName evidence="3">TadF-like protein</fullName>
    </submittedName>
</protein>
<dbReference type="EMBL" id="CP023198">
    <property type="protein sequence ID" value="AUE17717.1"/>
    <property type="molecule type" value="Genomic_DNA"/>
</dbReference>
<evidence type="ECO:0000313" key="4">
    <source>
        <dbReference type="EMBL" id="MCB5644693.1"/>
    </source>
</evidence>
<dbReference type="EMBL" id="QELD01000002">
    <property type="protein sequence ID" value="MDN4186899.1"/>
    <property type="molecule type" value="Genomic_DNA"/>
</dbReference>
<evidence type="ECO:0000256" key="1">
    <source>
        <dbReference type="SAM" id="Phobius"/>
    </source>
</evidence>
<keyword evidence="1" id="KW-0812">Transmembrane</keyword>
<proteinExistence type="predicted"/>
<reference evidence="4" key="3">
    <citation type="submission" date="2021-10" db="EMBL/GenBank/DDBJ databases">
        <title>Collection of gut derived symbiotic bacterial strains cultured from healthy donors.</title>
        <authorList>
            <person name="Lin H."/>
            <person name="Littmann E."/>
            <person name="Claire K."/>
            <person name="Pamer E."/>
        </authorList>
    </citation>
    <scope>NUCLEOTIDE SEQUENCE</scope>
    <source>
        <strain evidence="4">MSK.23.105</strain>
    </source>
</reference>
<name>A0A0L0LV25_BIFBR</name>
<evidence type="ECO:0000313" key="6">
    <source>
        <dbReference type="Proteomes" id="UP000232496"/>
    </source>
</evidence>
<dbReference type="NCBIfam" id="NF041390">
    <property type="entry name" value="TadE_Rv3655c"/>
    <property type="match status" value="1"/>
</dbReference>
<dbReference type="Proteomes" id="UP000232496">
    <property type="component" value="Chromosome"/>
</dbReference>
<accession>A0A0L0LV25</accession>
<dbReference type="GeneID" id="29240729"/>
<dbReference type="InterPro" id="IPR049790">
    <property type="entry name" value="Rv3655c/TadE"/>
</dbReference>
<dbReference type="InterPro" id="IPR012495">
    <property type="entry name" value="TadE-like_dom"/>
</dbReference>
<evidence type="ECO:0000313" key="5">
    <source>
        <dbReference type="EMBL" id="MDN4186899.1"/>
    </source>
</evidence>